<evidence type="ECO:0000259" key="1">
    <source>
        <dbReference type="Pfam" id="PF18433"/>
    </source>
</evidence>
<dbReference type="Pfam" id="PF18433">
    <property type="entry name" value="DUF5610"/>
    <property type="match status" value="1"/>
</dbReference>
<dbReference type="STRING" id="716816.BST96_17070"/>
<dbReference type="AlphaFoldDB" id="A0A1X9NLG1"/>
<dbReference type="Proteomes" id="UP000193450">
    <property type="component" value="Chromosome"/>
</dbReference>
<evidence type="ECO:0000313" key="2">
    <source>
        <dbReference type="EMBL" id="ARN75667.1"/>
    </source>
</evidence>
<proteinExistence type="predicted"/>
<gene>
    <name evidence="2" type="ORF">BST96_17070</name>
</gene>
<keyword evidence="3" id="KW-1185">Reference proteome</keyword>
<dbReference type="KEGG" id="osg:BST96_17070"/>
<reference evidence="2 3" key="1">
    <citation type="submission" date="2016-11" db="EMBL/GenBank/DDBJ databases">
        <title>Trade-off between light-utilization and light-protection in marine flavobacteria.</title>
        <authorList>
            <person name="Kumagai Y."/>
        </authorList>
    </citation>
    <scope>NUCLEOTIDE SEQUENCE [LARGE SCALE GENOMIC DNA]</scope>
    <source>
        <strain evidence="2 3">NBRC 107125</strain>
    </source>
</reference>
<sequence length="426" mass="45014">MSCQGLKFWPFLPIQGLIDYVFQWQRFKAGPAMNIPALLNSSLSGLLFPPMPAGKAAATDDKLPAGSLQNDVIALSATGQGLLNSEQQAKKVAPAYQLVAVNERPTPQQSADVILGFMTDRLQAMADEGAEPALLESAFQQAAKGFQQGLAEAKDILQGLQAMDQDIAAGIDTTEQLVSDGLEQLKQQLLGSDASPKETPAEVISTSRKVVAAYREQSTISSSRYSQSGIDGSSSLRGTAAAYADSYRRNDSVELSLKTQDGDLVTLSFSSALASDSSAAAVGRGGQAALAYERNSSFSSSFNLSVQGELDAGERKALNGLLEQVSALSDEFFNGDFDRAFAMAMDFEMDSSEFSAMSLDIGRSTSAAMVESYTASVGADAAVAGLTGLSDNVEQLLAMLENASNFADPKLLLMDLIANEMAQQLL</sequence>
<name>A0A1X9NLG1_9GAMM</name>
<dbReference type="Gene3D" id="1.10.132.90">
    <property type="match status" value="1"/>
</dbReference>
<dbReference type="EMBL" id="CP019343">
    <property type="protein sequence ID" value="ARN75667.1"/>
    <property type="molecule type" value="Genomic_DNA"/>
</dbReference>
<dbReference type="RefSeq" id="WP_085759854.1">
    <property type="nucleotide sequence ID" value="NZ_CP019343.1"/>
</dbReference>
<organism evidence="2 3">
    <name type="scientific">Oceanicoccus sagamiensis</name>
    <dbReference type="NCBI Taxonomy" id="716816"/>
    <lineage>
        <taxon>Bacteria</taxon>
        <taxon>Pseudomonadati</taxon>
        <taxon>Pseudomonadota</taxon>
        <taxon>Gammaproteobacteria</taxon>
        <taxon>Cellvibrionales</taxon>
        <taxon>Spongiibacteraceae</taxon>
        <taxon>Oceanicoccus</taxon>
    </lineage>
</organism>
<feature type="domain" description="DUF5610" evidence="1">
    <location>
        <begin position="87"/>
        <end position="185"/>
    </location>
</feature>
<protein>
    <recommendedName>
        <fullName evidence="1">DUF5610 domain-containing protein</fullName>
    </recommendedName>
</protein>
<evidence type="ECO:0000313" key="3">
    <source>
        <dbReference type="Proteomes" id="UP000193450"/>
    </source>
</evidence>
<dbReference type="InterPro" id="IPR041651">
    <property type="entry name" value="DUF5610"/>
</dbReference>
<accession>A0A1X9NLG1</accession>